<sequence>MMPPRAPPNERRRLNARRAHHLREIASSSTGFSHTSHCGGVDGRSGLADDDLRRGAHPPLSEEVQISSGSTSLAPLVVEVLAPVAPRSKIGAAACCGAGESAEPVMSAGDHLGLDANATVETYTSPSATPHNKAADGGDEHEEEAGDEEPDARFELLHPCKLLLLFLIDDGPLILAILLSRE</sequence>
<feature type="region of interest" description="Disordered" evidence="1">
    <location>
        <begin position="23"/>
        <end position="68"/>
    </location>
</feature>
<feature type="compositionally biased region" description="Polar residues" evidence="1">
    <location>
        <begin position="26"/>
        <end position="36"/>
    </location>
</feature>
<evidence type="ECO:0000313" key="3">
    <source>
        <dbReference type="Proteomes" id="UP000639643"/>
    </source>
</evidence>
<protein>
    <submittedName>
        <fullName evidence="2">Uncharacterized protein</fullName>
    </submittedName>
</protein>
<evidence type="ECO:0000313" key="2">
    <source>
        <dbReference type="EMBL" id="KAF6833994.1"/>
    </source>
</evidence>
<organism evidence="2 3">
    <name type="scientific">Colletotrichum musicola</name>
    <dbReference type="NCBI Taxonomy" id="2175873"/>
    <lineage>
        <taxon>Eukaryota</taxon>
        <taxon>Fungi</taxon>
        <taxon>Dikarya</taxon>
        <taxon>Ascomycota</taxon>
        <taxon>Pezizomycotina</taxon>
        <taxon>Sordariomycetes</taxon>
        <taxon>Hypocreomycetidae</taxon>
        <taxon>Glomerellales</taxon>
        <taxon>Glomerellaceae</taxon>
        <taxon>Colletotrichum</taxon>
        <taxon>Colletotrichum orchidearum species complex</taxon>
    </lineage>
</organism>
<comment type="caution">
    <text evidence="2">The sequence shown here is derived from an EMBL/GenBank/DDBJ whole genome shotgun (WGS) entry which is preliminary data.</text>
</comment>
<reference evidence="2" key="1">
    <citation type="journal article" date="2020" name="Phytopathology">
        <title>Genome Sequence Resources of Colletotrichum truncatum, C. plurivorum, C. musicola, and C. sojae: Four Species Pathogenic to Soybean (Glycine max).</title>
        <authorList>
            <person name="Rogerio F."/>
            <person name="Boufleur T.R."/>
            <person name="Ciampi-Guillardi M."/>
            <person name="Sukno S.A."/>
            <person name="Thon M.R."/>
            <person name="Massola Junior N.S."/>
            <person name="Baroncelli R."/>
        </authorList>
    </citation>
    <scope>NUCLEOTIDE SEQUENCE</scope>
    <source>
        <strain evidence="2">LFN0074</strain>
    </source>
</reference>
<name>A0A8H6KLY8_9PEZI</name>
<dbReference type="Proteomes" id="UP000639643">
    <property type="component" value="Unassembled WGS sequence"/>
</dbReference>
<proteinExistence type="predicted"/>
<feature type="region of interest" description="Disordered" evidence="1">
    <location>
        <begin position="122"/>
        <end position="151"/>
    </location>
</feature>
<gene>
    <name evidence="2" type="ORF">CMUS01_06355</name>
</gene>
<keyword evidence="3" id="KW-1185">Reference proteome</keyword>
<dbReference type="EMBL" id="WIGM01000205">
    <property type="protein sequence ID" value="KAF6833994.1"/>
    <property type="molecule type" value="Genomic_DNA"/>
</dbReference>
<feature type="compositionally biased region" description="Acidic residues" evidence="1">
    <location>
        <begin position="139"/>
        <end position="150"/>
    </location>
</feature>
<evidence type="ECO:0000256" key="1">
    <source>
        <dbReference type="SAM" id="MobiDB-lite"/>
    </source>
</evidence>
<accession>A0A8H6KLY8</accession>
<dbReference type="AlphaFoldDB" id="A0A8H6KLY8"/>